<reference evidence="3" key="1">
    <citation type="submission" date="2011-05" db="EMBL/GenBank/DDBJ databases">
        <title>Insights into the evolution of the great apes provided by the gorilla genome.</title>
        <authorList>
            <person name="Scally A."/>
        </authorList>
    </citation>
    <scope>NUCLEOTIDE SEQUENCE [LARGE SCALE GENOMIC DNA]</scope>
</reference>
<reference evidence="2 3" key="2">
    <citation type="journal article" date="2012" name="Nature">
        <title>Insights into hominid evolution from the gorilla genome sequence.</title>
        <authorList>
            <person name="Scally A."/>
            <person name="Dutheil J.Y."/>
            <person name="Hillier L.W."/>
            <person name="Jordan G.E."/>
            <person name="Goodhead I."/>
            <person name="Herrero J."/>
            <person name="Hobolth A."/>
            <person name="Lappalainen T."/>
            <person name="Mailund T."/>
            <person name="Marques-Bonet T."/>
            <person name="McCarthy S."/>
            <person name="Montgomery S.H."/>
            <person name="Schwalie P.C."/>
            <person name="Tang Y.A."/>
            <person name="Ward M.C."/>
            <person name="Xue Y."/>
            <person name="Yngvadottir B."/>
            <person name="Alkan C."/>
            <person name="Andersen L.N."/>
            <person name="Ayub Q."/>
            <person name="Ball E.V."/>
            <person name="Beal K."/>
            <person name="Bradley B.J."/>
            <person name="Chen Y."/>
            <person name="Clee C.M."/>
            <person name="Fitzgerald S."/>
            <person name="Graves T.A."/>
            <person name="Gu Y."/>
            <person name="Heath P."/>
            <person name="Heger A."/>
            <person name="Karakoc E."/>
            <person name="Kolb-Kokocinski A."/>
            <person name="Laird G.K."/>
            <person name="Lunter G."/>
            <person name="Meader S."/>
            <person name="Mort M."/>
            <person name="Mullikin J.C."/>
            <person name="Munch K."/>
            <person name="O'Connor T.D."/>
            <person name="Phillips A.D."/>
            <person name="Prado-Martinez J."/>
            <person name="Rogers A.S."/>
            <person name="Sajjadian S."/>
            <person name="Schmidt D."/>
            <person name="Shaw K."/>
            <person name="Simpson J.T."/>
            <person name="Stenson P.D."/>
            <person name="Turner D.J."/>
            <person name="Vigilant L."/>
            <person name="Vilella A.J."/>
            <person name="Whitener W."/>
            <person name="Zhu B."/>
            <person name="Cooper D.N."/>
            <person name="de Jong P."/>
            <person name="Dermitzakis E.T."/>
            <person name="Eichler E.E."/>
            <person name="Flicek P."/>
            <person name="Goldman N."/>
            <person name="Mundy N.I."/>
            <person name="Ning Z."/>
            <person name="Odom D.T."/>
            <person name="Ponting C.P."/>
            <person name="Quail M.A."/>
            <person name="Ryder O.A."/>
            <person name="Searle S.M."/>
            <person name="Warren W.C."/>
            <person name="Wilson R.K."/>
            <person name="Schierup M.H."/>
            <person name="Rogers J."/>
            <person name="Tyler-Smith C."/>
            <person name="Durbin R."/>
        </authorList>
    </citation>
    <scope>NUCLEOTIDE SEQUENCE [LARGE SCALE GENOMIC DNA]</scope>
</reference>
<feature type="region of interest" description="Disordered" evidence="1">
    <location>
        <begin position="1"/>
        <end position="40"/>
    </location>
</feature>
<feature type="compositionally biased region" description="Basic and acidic residues" evidence="1">
    <location>
        <begin position="7"/>
        <end position="24"/>
    </location>
</feature>
<reference evidence="2" key="4">
    <citation type="submission" date="2025-09" db="UniProtKB">
        <authorList>
            <consortium name="Ensembl"/>
        </authorList>
    </citation>
    <scope>IDENTIFICATION</scope>
</reference>
<dbReference type="Ensembl" id="ENSGGOT00000050912.1">
    <property type="protein sequence ID" value="ENSGGOP00000050186.1"/>
    <property type="gene ID" value="ENSGGOG00000023834.2"/>
</dbReference>
<organism evidence="2 3">
    <name type="scientific">Gorilla gorilla gorilla</name>
    <name type="common">Western lowland gorilla</name>
    <dbReference type="NCBI Taxonomy" id="9595"/>
    <lineage>
        <taxon>Eukaryota</taxon>
        <taxon>Metazoa</taxon>
        <taxon>Chordata</taxon>
        <taxon>Craniata</taxon>
        <taxon>Vertebrata</taxon>
        <taxon>Euteleostomi</taxon>
        <taxon>Mammalia</taxon>
        <taxon>Eutheria</taxon>
        <taxon>Euarchontoglires</taxon>
        <taxon>Primates</taxon>
        <taxon>Haplorrhini</taxon>
        <taxon>Catarrhini</taxon>
        <taxon>Hominidae</taxon>
        <taxon>Gorilla</taxon>
    </lineage>
</organism>
<dbReference type="Proteomes" id="UP000001519">
    <property type="component" value="Chromosome 5"/>
</dbReference>
<sequence length="40" mass="4613">MASRQPEVPETKATEWRDNKRREAACISPVHPKHHSALFT</sequence>
<evidence type="ECO:0000256" key="1">
    <source>
        <dbReference type="SAM" id="MobiDB-lite"/>
    </source>
</evidence>
<dbReference type="Bgee" id="ENSGGOG00000023834">
    <property type="expression patterns" value="Expressed in adult mammalian kidney and 6 other cell types or tissues"/>
</dbReference>
<gene>
    <name evidence="2" type="primary">KIAA1191</name>
</gene>
<feature type="compositionally biased region" description="Basic residues" evidence="1">
    <location>
        <begin position="31"/>
        <end position="40"/>
    </location>
</feature>
<evidence type="ECO:0000313" key="3">
    <source>
        <dbReference type="Proteomes" id="UP000001519"/>
    </source>
</evidence>
<reference evidence="2" key="3">
    <citation type="submission" date="2025-08" db="UniProtKB">
        <authorList>
            <consortium name="Ensembl"/>
        </authorList>
    </citation>
    <scope>IDENTIFICATION</scope>
</reference>
<proteinExistence type="predicted"/>
<name>A0A2I2ZT22_GORGO</name>
<dbReference type="EMBL" id="CABD030042551">
    <property type="status" value="NOT_ANNOTATED_CDS"/>
    <property type="molecule type" value="Genomic_DNA"/>
</dbReference>
<dbReference type="EMBL" id="CABD030042552">
    <property type="status" value="NOT_ANNOTATED_CDS"/>
    <property type="molecule type" value="Genomic_DNA"/>
</dbReference>
<protein>
    <submittedName>
        <fullName evidence="2">KIAA1191</fullName>
    </submittedName>
</protein>
<accession>A0A2I2ZT22</accession>
<keyword evidence="3" id="KW-1185">Reference proteome</keyword>
<evidence type="ECO:0000313" key="2">
    <source>
        <dbReference type="Ensembl" id="ENSGGOP00000050186.1"/>
    </source>
</evidence>
<dbReference type="EMBL" id="CABD030042553">
    <property type="status" value="NOT_ANNOTATED_CDS"/>
    <property type="molecule type" value="Genomic_DNA"/>
</dbReference>
<dbReference type="AlphaFoldDB" id="A0A2I2ZT22"/>
<dbReference type="GeneTree" id="ENSGT00390000000537"/>